<dbReference type="RefSeq" id="WP_093850602.1">
    <property type="nucleotide sequence ID" value="NZ_FOSG01000011.1"/>
</dbReference>
<keyword evidence="3" id="KW-1185">Reference proteome</keyword>
<evidence type="ECO:0000256" key="1">
    <source>
        <dbReference type="SAM" id="MobiDB-lite"/>
    </source>
</evidence>
<proteinExistence type="predicted"/>
<feature type="region of interest" description="Disordered" evidence="1">
    <location>
        <begin position="165"/>
        <end position="184"/>
    </location>
</feature>
<organism evidence="2 3">
    <name type="scientific">Streptomyces pini</name>
    <dbReference type="NCBI Taxonomy" id="1520580"/>
    <lineage>
        <taxon>Bacteria</taxon>
        <taxon>Bacillati</taxon>
        <taxon>Actinomycetota</taxon>
        <taxon>Actinomycetes</taxon>
        <taxon>Kitasatosporales</taxon>
        <taxon>Streptomycetaceae</taxon>
        <taxon>Streptomyces</taxon>
    </lineage>
</organism>
<reference evidence="3" key="1">
    <citation type="submission" date="2016-10" db="EMBL/GenBank/DDBJ databases">
        <authorList>
            <person name="Varghese N."/>
            <person name="Submissions S."/>
        </authorList>
    </citation>
    <scope>NUCLEOTIDE SEQUENCE [LARGE SCALE GENOMIC DNA]</scope>
    <source>
        <strain evidence="3">PL19</strain>
    </source>
</reference>
<sequence length="184" mass="20324">MNLKEHATRVAVLKVLRDAVEEQYQATRREVLDGLRAAREEYALKSIRVTLRDGTPIATITLIDPRPEVVVADEGAFTTWVVENHPDEVETLVRVRPSWRRQFTAGLTAWPGPVTDPHTGEVVPGLETAPPPEPRSFSLRPVPGGTEQVARAWRTGEIDLPRLLALDGGEGRGGIRGEARGEER</sequence>
<dbReference type="Proteomes" id="UP000198928">
    <property type="component" value="Unassembled WGS sequence"/>
</dbReference>
<protein>
    <submittedName>
        <fullName evidence="2">Uncharacterized protein</fullName>
    </submittedName>
</protein>
<evidence type="ECO:0000313" key="2">
    <source>
        <dbReference type="EMBL" id="SFL01136.1"/>
    </source>
</evidence>
<dbReference type="AlphaFoldDB" id="A0A1I4E9V2"/>
<feature type="compositionally biased region" description="Basic and acidic residues" evidence="1">
    <location>
        <begin position="169"/>
        <end position="184"/>
    </location>
</feature>
<dbReference type="OrthoDB" id="4194229at2"/>
<gene>
    <name evidence="2" type="ORF">SAMN05192584_111174</name>
</gene>
<name>A0A1I4E9V2_9ACTN</name>
<accession>A0A1I4E9V2</accession>
<dbReference type="EMBL" id="FOSG01000011">
    <property type="protein sequence ID" value="SFL01136.1"/>
    <property type="molecule type" value="Genomic_DNA"/>
</dbReference>
<evidence type="ECO:0000313" key="3">
    <source>
        <dbReference type="Proteomes" id="UP000198928"/>
    </source>
</evidence>